<evidence type="ECO:0000313" key="3">
    <source>
        <dbReference type="Proteomes" id="UP000321197"/>
    </source>
</evidence>
<name>A0A511R1N6_9DEIN</name>
<evidence type="ECO:0000313" key="2">
    <source>
        <dbReference type="EMBL" id="GEM83519.1"/>
    </source>
</evidence>
<protein>
    <submittedName>
        <fullName evidence="2">Uncharacterized protein</fullName>
    </submittedName>
</protein>
<feature type="signal peptide" evidence="1">
    <location>
        <begin position="1"/>
        <end position="19"/>
    </location>
</feature>
<gene>
    <name evidence="2" type="ORF">MHY01S_16850</name>
</gene>
<accession>A0A511R1N6</accession>
<comment type="caution">
    <text evidence="2">The sequence shown here is derived from an EMBL/GenBank/DDBJ whole genome shotgun (WGS) entry which is preliminary data.</text>
</comment>
<dbReference type="Proteomes" id="UP000321197">
    <property type="component" value="Unassembled WGS sequence"/>
</dbReference>
<keyword evidence="1" id="KW-0732">Signal</keyword>
<reference evidence="2 3" key="1">
    <citation type="submission" date="2019-07" db="EMBL/GenBank/DDBJ databases">
        <title>Whole genome shotgun sequence of Meiothermus hypogaeus NBRC 106114.</title>
        <authorList>
            <person name="Hosoyama A."/>
            <person name="Uohara A."/>
            <person name="Ohji S."/>
            <person name="Ichikawa N."/>
        </authorList>
    </citation>
    <scope>NUCLEOTIDE SEQUENCE [LARGE SCALE GENOMIC DNA]</scope>
    <source>
        <strain evidence="2 3">NBRC 106114</strain>
    </source>
</reference>
<dbReference type="EMBL" id="BJXL01000048">
    <property type="protein sequence ID" value="GEM83519.1"/>
    <property type="molecule type" value="Genomic_DNA"/>
</dbReference>
<organism evidence="2 3">
    <name type="scientific">Meiothermus hypogaeus NBRC 106114</name>
    <dbReference type="NCBI Taxonomy" id="1227553"/>
    <lineage>
        <taxon>Bacteria</taxon>
        <taxon>Thermotogati</taxon>
        <taxon>Deinococcota</taxon>
        <taxon>Deinococci</taxon>
        <taxon>Thermales</taxon>
        <taxon>Thermaceae</taxon>
        <taxon>Meiothermus</taxon>
    </lineage>
</organism>
<evidence type="ECO:0000256" key="1">
    <source>
        <dbReference type="SAM" id="SignalP"/>
    </source>
</evidence>
<dbReference type="AlphaFoldDB" id="A0A511R1N6"/>
<sequence>MGMKKSLAACAFLFGLALAQTAPFTDQDRILNFLVSNHPTVIEGQAYIAVLQSTRVWVVNPGQSTDWRRPNFIYATAWYDRERNGLDPIQRIAFNGMPLQELSNRFGPSYALKQVPTESLFETWINWYAFFDPRFFPTYVSADDLYSQPRWTLAYPAPYRLNLPNPLRLGAVEWSFEMAPAYAIDRAPDYGSLKLYPSRTNPAQTPLAHLIANPGSVSRRIPPDGSLAGSGGGWVAGSLQGYAGASACNERSLDFGGGATVNKVLIKACTLVVSPVTFEVVAPR</sequence>
<feature type="chain" id="PRO_5021845700" evidence="1">
    <location>
        <begin position="20"/>
        <end position="284"/>
    </location>
</feature>
<proteinExistence type="predicted"/>